<organism evidence="10">
    <name type="scientific">freshwater metagenome</name>
    <dbReference type="NCBI Taxonomy" id="449393"/>
    <lineage>
        <taxon>unclassified sequences</taxon>
        <taxon>metagenomes</taxon>
        <taxon>ecological metagenomes</taxon>
    </lineage>
</organism>
<dbReference type="InterPro" id="IPR045031">
    <property type="entry name" value="DHP_synth-like"/>
</dbReference>
<evidence type="ECO:0000256" key="7">
    <source>
        <dbReference type="ARBA" id="ARBA00022842"/>
    </source>
</evidence>
<dbReference type="PROSITE" id="PS00792">
    <property type="entry name" value="DHPS_1"/>
    <property type="match status" value="1"/>
</dbReference>
<dbReference type="GO" id="GO:0005829">
    <property type="term" value="C:cytosol"/>
    <property type="evidence" value="ECO:0007669"/>
    <property type="project" value="TreeGrafter"/>
</dbReference>
<dbReference type="InterPro" id="IPR000489">
    <property type="entry name" value="Pterin-binding_dom"/>
</dbReference>
<dbReference type="GO" id="GO:0046656">
    <property type="term" value="P:folic acid biosynthetic process"/>
    <property type="evidence" value="ECO:0007669"/>
    <property type="project" value="UniProtKB-KW"/>
</dbReference>
<evidence type="ECO:0000256" key="1">
    <source>
        <dbReference type="ARBA" id="ARBA00000012"/>
    </source>
</evidence>
<evidence type="ECO:0000256" key="5">
    <source>
        <dbReference type="ARBA" id="ARBA00022679"/>
    </source>
</evidence>
<name>A0A6J6T0D5_9ZZZZ</name>
<feature type="domain" description="Pterin-binding" evidence="9">
    <location>
        <begin position="7"/>
        <end position="258"/>
    </location>
</feature>
<dbReference type="AlphaFoldDB" id="A0A6J6T0D5"/>
<dbReference type="GO" id="GO:0004156">
    <property type="term" value="F:dihydropteroate synthase activity"/>
    <property type="evidence" value="ECO:0007669"/>
    <property type="project" value="UniProtKB-EC"/>
</dbReference>
<comment type="catalytic activity">
    <reaction evidence="1">
        <text>(7,8-dihydropterin-6-yl)methyl diphosphate + 4-aminobenzoate = 7,8-dihydropteroate + diphosphate</text>
        <dbReference type="Rhea" id="RHEA:19949"/>
        <dbReference type="ChEBI" id="CHEBI:17836"/>
        <dbReference type="ChEBI" id="CHEBI:17839"/>
        <dbReference type="ChEBI" id="CHEBI:33019"/>
        <dbReference type="ChEBI" id="CHEBI:72950"/>
        <dbReference type="EC" id="2.5.1.15"/>
    </reaction>
</comment>
<keyword evidence="5" id="KW-0808">Transferase</keyword>
<dbReference type="SUPFAM" id="SSF51717">
    <property type="entry name" value="Dihydropteroate synthetase-like"/>
    <property type="match status" value="1"/>
</dbReference>
<evidence type="ECO:0000256" key="4">
    <source>
        <dbReference type="ARBA" id="ARBA00012458"/>
    </source>
</evidence>
<keyword evidence="6" id="KW-0479">Metal-binding</keyword>
<evidence type="ECO:0000256" key="2">
    <source>
        <dbReference type="ARBA" id="ARBA00001946"/>
    </source>
</evidence>
<dbReference type="NCBIfam" id="TIGR01496">
    <property type="entry name" value="DHPS"/>
    <property type="match status" value="1"/>
</dbReference>
<dbReference type="PANTHER" id="PTHR20941:SF1">
    <property type="entry name" value="FOLIC ACID SYNTHESIS PROTEIN FOL1"/>
    <property type="match status" value="1"/>
</dbReference>
<evidence type="ECO:0000313" key="11">
    <source>
        <dbReference type="EMBL" id="CAB4880197.1"/>
    </source>
</evidence>
<evidence type="ECO:0000256" key="3">
    <source>
        <dbReference type="ARBA" id="ARBA00004763"/>
    </source>
</evidence>
<dbReference type="EMBL" id="CAFBLR010000131">
    <property type="protein sequence ID" value="CAB4880197.1"/>
    <property type="molecule type" value="Genomic_DNA"/>
</dbReference>
<dbReference type="InterPro" id="IPR011005">
    <property type="entry name" value="Dihydropteroate_synth-like_sf"/>
</dbReference>
<keyword evidence="8" id="KW-0289">Folate biosynthesis</keyword>
<gene>
    <name evidence="10" type="ORF">UFOPK2806_00342</name>
    <name evidence="11" type="ORF">UFOPK3417_01299</name>
</gene>
<dbReference type="PANTHER" id="PTHR20941">
    <property type="entry name" value="FOLATE SYNTHESIS PROTEINS"/>
    <property type="match status" value="1"/>
</dbReference>
<dbReference type="InterPro" id="IPR006390">
    <property type="entry name" value="DHP_synth_dom"/>
</dbReference>
<evidence type="ECO:0000256" key="8">
    <source>
        <dbReference type="ARBA" id="ARBA00022909"/>
    </source>
</evidence>
<comment type="pathway">
    <text evidence="3">Cofactor biosynthesis; tetrahydrofolate biosynthesis; 7,8-dihydrofolate from 2-amino-4-hydroxy-6-hydroxymethyl-7,8-dihydropteridine diphosphate and 4-aminobenzoate: step 1/2.</text>
</comment>
<dbReference type="GO" id="GO:0046872">
    <property type="term" value="F:metal ion binding"/>
    <property type="evidence" value="ECO:0007669"/>
    <property type="project" value="UniProtKB-KW"/>
</dbReference>
<evidence type="ECO:0000313" key="10">
    <source>
        <dbReference type="EMBL" id="CAB4740494.1"/>
    </source>
</evidence>
<dbReference type="EC" id="2.5.1.15" evidence="4"/>
<comment type="cofactor">
    <cofactor evidence="2">
        <name>Mg(2+)</name>
        <dbReference type="ChEBI" id="CHEBI:18420"/>
    </cofactor>
</comment>
<dbReference type="PROSITE" id="PS50972">
    <property type="entry name" value="PTERIN_BINDING"/>
    <property type="match status" value="1"/>
</dbReference>
<dbReference type="GO" id="GO:0046654">
    <property type="term" value="P:tetrahydrofolate biosynthetic process"/>
    <property type="evidence" value="ECO:0007669"/>
    <property type="project" value="TreeGrafter"/>
</dbReference>
<accession>A0A6J6T0D5</accession>
<dbReference type="CDD" id="cd00739">
    <property type="entry name" value="DHPS"/>
    <property type="match status" value="1"/>
</dbReference>
<reference evidence="10" key="1">
    <citation type="submission" date="2020-05" db="EMBL/GenBank/DDBJ databases">
        <authorList>
            <person name="Chiriac C."/>
            <person name="Salcher M."/>
            <person name="Ghai R."/>
            <person name="Kavagutti S V."/>
        </authorList>
    </citation>
    <scope>NUCLEOTIDE SEQUENCE</scope>
</reference>
<dbReference type="PROSITE" id="PS00793">
    <property type="entry name" value="DHPS_2"/>
    <property type="match status" value="1"/>
</dbReference>
<proteinExistence type="predicted"/>
<sequence length="265" mass="27638">MLESAGPIIVGVVNVTPDSFSDGGRFADALGAIEHGVRLVEQGAQIVDVGGESTRPGAAAVGPAEELGRVLPVVAGLVSRGVIVSIDTRHAEVARAALGSGAAIVNDVSGLRDPVMRDVLAEHDVPVVIMHTPVDNPATMQRHAQYDDVVQSVVEFLRERVAFAAAGGVTRVIVDPGIGFGKTTDHNLEVLRRLEEVVSLGLPVLVGASRKRFVGEITGVDAPGARLVGTLVAHLAALDHGASMLRVYDVAEHVEAVRMWQALSA</sequence>
<keyword evidence="7" id="KW-0460">Magnesium</keyword>
<evidence type="ECO:0000256" key="6">
    <source>
        <dbReference type="ARBA" id="ARBA00022723"/>
    </source>
</evidence>
<dbReference type="Pfam" id="PF00809">
    <property type="entry name" value="Pterin_bind"/>
    <property type="match status" value="1"/>
</dbReference>
<evidence type="ECO:0000259" key="9">
    <source>
        <dbReference type="PROSITE" id="PS50972"/>
    </source>
</evidence>
<protein>
    <recommendedName>
        <fullName evidence="4">dihydropteroate synthase</fullName>
        <ecNumber evidence="4">2.5.1.15</ecNumber>
    </recommendedName>
</protein>
<dbReference type="Gene3D" id="3.20.20.20">
    <property type="entry name" value="Dihydropteroate synthase-like"/>
    <property type="match status" value="1"/>
</dbReference>
<dbReference type="EMBL" id="CAEZYY010000002">
    <property type="protein sequence ID" value="CAB4740494.1"/>
    <property type="molecule type" value="Genomic_DNA"/>
</dbReference>